<evidence type="ECO:0000313" key="2">
    <source>
        <dbReference type="EMBL" id="KAK5533948.1"/>
    </source>
</evidence>
<evidence type="ECO:0000313" key="3">
    <source>
        <dbReference type="Proteomes" id="UP001345827"/>
    </source>
</evidence>
<feature type="compositionally biased region" description="Polar residues" evidence="1">
    <location>
        <begin position="113"/>
        <end position="130"/>
    </location>
</feature>
<organism evidence="2 3">
    <name type="scientific">Vermiconidia calcicola</name>
    <dbReference type="NCBI Taxonomy" id="1690605"/>
    <lineage>
        <taxon>Eukaryota</taxon>
        <taxon>Fungi</taxon>
        <taxon>Dikarya</taxon>
        <taxon>Ascomycota</taxon>
        <taxon>Pezizomycotina</taxon>
        <taxon>Dothideomycetes</taxon>
        <taxon>Dothideomycetidae</taxon>
        <taxon>Mycosphaerellales</taxon>
        <taxon>Extremaceae</taxon>
        <taxon>Vermiconidia</taxon>
    </lineage>
</organism>
<reference evidence="2 3" key="1">
    <citation type="submission" date="2023-06" db="EMBL/GenBank/DDBJ databases">
        <title>Black Yeasts Isolated from many extreme environments.</title>
        <authorList>
            <person name="Coleine C."/>
            <person name="Stajich J.E."/>
            <person name="Selbmann L."/>
        </authorList>
    </citation>
    <scope>NUCLEOTIDE SEQUENCE [LARGE SCALE GENOMIC DNA]</scope>
    <source>
        <strain evidence="2 3">CCFEE 5887</strain>
    </source>
</reference>
<evidence type="ECO:0000256" key="1">
    <source>
        <dbReference type="SAM" id="MobiDB-lite"/>
    </source>
</evidence>
<keyword evidence="3" id="KW-1185">Reference proteome</keyword>
<name>A0AAV9Q4Q3_9PEZI</name>
<dbReference type="Proteomes" id="UP001345827">
    <property type="component" value="Unassembled WGS sequence"/>
</dbReference>
<gene>
    <name evidence="2" type="ORF">LTR25_006928</name>
</gene>
<dbReference type="EMBL" id="JAXLQG010000012">
    <property type="protein sequence ID" value="KAK5533948.1"/>
    <property type="molecule type" value="Genomic_DNA"/>
</dbReference>
<feature type="region of interest" description="Disordered" evidence="1">
    <location>
        <begin position="96"/>
        <end position="167"/>
    </location>
</feature>
<dbReference type="AlphaFoldDB" id="A0AAV9Q4Q3"/>
<accession>A0AAV9Q4Q3</accession>
<proteinExistence type="predicted"/>
<feature type="compositionally biased region" description="Polar residues" evidence="1">
    <location>
        <begin position="156"/>
        <end position="167"/>
    </location>
</feature>
<sequence length="167" mass="18975">MNAASTKEQLQAKIEKEEDEQVVYVPADRDGQRVSSALIKHTTQVTHFTNNVALVHFNESLRQAKTLSEQRALVMHNSVNLLKDLLDQWTTLAEESNHVNEDVSNAPRDPESSLFSENPGRQSSGTSTTLIAEKYGASLEKIRKRESPTYSRPYRESQTYRNKVTRQ</sequence>
<protein>
    <submittedName>
        <fullName evidence="2">Uncharacterized protein</fullName>
    </submittedName>
</protein>
<comment type="caution">
    <text evidence="2">The sequence shown here is derived from an EMBL/GenBank/DDBJ whole genome shotgun (WGS) entry which is preliminary data.</text>
</comment>